<feature type="transmembrane region" description="Helical" evidence="1">
    <location>
        <begin position="98"/>
        <end position="119"/>
    </location>
</feature>
<dbReference type="Proteomes" id="UP001279734">
    <property type="component" value="Unassembled WGS sequence"/>
</dbReference>
<proteinExistence type="predicted"/>
<keyword evidence="1" id="KW-0812">Transmembrane</keyword>
<dbReference type="EMBL" id="BSYO01000036">
    <property type="protein sequence ID" value="GMH29370.1"/>
    <property type="molecule type" value="Genomic_DNA"/>
</dbReference>
<gene>
    <name evidence="2" type="ORF">Nepgr_031213</name>
</gene>
<name>A0AAD3Y6L2_NEPGR</name>
<organism evidence="2 3">
    <name type="scientific">Nepenthes gracilis</name>
    <name type="common">Slender pitcher plant</name>
    <dbReference type="NCBI Taxonomy" id="150966"/>
    <lineage>
        <taxon>Eukaryota</taxon>
        <taxon>Viridiplantae</taxon>
        <taxon>Streptophyta</taxon>
        <taxon>Embryophyta</taxon>
        <taxon>Tracheophyta</taxon>
        <taxon>Spermatophyta</taxon>
        <taxon>Magnoliopsida</taxon>
        <taxon>eudicotyledons</taxon>
        <taxon>Gunneridae</taxon>
        <taxon>Pentapetalae</taxon>
        <taxon>Caryophyllales</taxon>
        <taxon>Nepenthaceae</taxon>
        <taxon>Nepenthes</taxon>
    </lineage>
</organism>
<reference evidence="2" key="1">
    <citation type="submission" date="2023-05" db="EMBL/GenBank/DDBJ databases">
        <title>Nepenthes gracilis genome sequencing.</title>
        <authorList>
            <person name="Fukushima K."/>
        </authorList>
    </citation>
    <scope>NUCLEOTIDE SEQUENCE</scope>
    <source>
        <strain evidence="2">SING2019-196</strain>
    </source>
</reference>
<sequence length="121" mass="14178">MYNFFRTCSLIWFCRYGFFCGWWYECAYEICTFHLKGILGMSVSKESPCADGSFHRTNLLPDHNIEVHPEAISWNEGVMVVGAHQRDLVQRILFIRQLYLFATGFRLHFLALVLLAHLLDL</sequence>
<dbReference type="AlphaFoldDB" id="A0AAD3Y6L2"/>
<protein>
    <submittedName>
        <fullName evidence="2">Uncharacterized protein</fullName>
    </submittedName>
</protein>
<accession>A0AAD3Y6L2</accession>
<comment type="caution">
    <text evidence="2">The sequence shown here is derived from an EMBL/GenBank/DDBJ whole genome shotgun (WGS) entry which is preliminary data.</text>
</comment>
<keyword evidence="1" id="KW-0472">Membrane</keyword>
<keyword evidence="3" id="KW-1185">Reference proteome</keyword>
<evidence type="ECO:0000313" key="2">
    <source>
        <dbReference type="EMBL" id="GMH29370.1"/>
    </source>
</evidence>
<evidence type="ECO:0000256" key="1">
    <source>
        <dbReference type="SAM" id="Phobius"/>
    </source>
</evidence>
<keyword evidence="1" id="KW-1133">Transmembrane helix</keyword>
<evidence type="ECO:0000313" key="3">
    <source>
        <dbReference type="Proteomes" id="UP001279734"/>
    </source>
</evidence>